<dbReference type="Pfam" id="PF00069">
    <property type="entry name" value="Pkinase"/>
    <property type="match status" value="1"/>
</dbReference>
<dbReference type="GO" id="GO:0005634">
    <property type="term" value="C:nucleus"/>
    <property type="evidence" value="ECO:0007669"/>
    <property type="project" value="TreeGrafter"/>
</dbReference>
<feature type="region of interest" description="Disordered" evidence="6">
    <location>
        <begin position="119"/>
        <end position="143"/>
    </location>
</feature>
<keyword evidence="4" id="KW-0067">ATP-binding</keyword>
<feature type="compositionally biased region" description="Polar residues" evidence="6">
    <location>
        <begin position="350"/>
        <end position="361"/>
    </location>
</feature>
<dbReference type="PANTHER" id="PTHR11042">
    <property type="entry name" value="EUKARYOTIC TRANSLATION INITIATION FACTOR 2-ALPHA KINASE EIF2-ALPHA KINASE -RELATED"/>
    <property type="match status" value="1"/>
</dbReference>
<feature type="compositionally biased region" description="Low complexity" evidence="6">
    <location>
        <begin position="314"/>
        <end position="331"/>
    </location>
</feature>
<dbReference type="Gene3D" id="1.10.510.10">
    <property type="entry name" value="Transferase(Phosphotransferase) domain 1"/>
    <property type="match status" value="1"/>
</dbReference>
<dbReference type="GO" id="GO:0004713">
    <property type="term" value="F:protein tyrosine kinase activity"/>
    <property type="evidence" value="ECO:0007669"/>
    <property type="project" value="TreeGrafter"/>
</dbReference>
<dbReference type="PANTHER" id="PTHR11042:SF196">
    <property type="entry name" value="MITOSIS INHIBITOR PROTEIN KINASE SWE1"/>
    <property type="match status" value="1"/>
</dbReference>
<evidence type="ECO:0000313" key="8">
    <source>
        <dbReference type="Proteomes" id="UP000294847"/>
    </source>
</evidence>
<feature type="compositionally biased region" description="Polar residues" evidence="6">
    <location>
        <begin position="513"/>
        <end position="559"/>
    </location>
</feature>
<dbReference type="InterPro" id="IPR050339">
    <property type="entry name" value="CC_SR_Kinase"/>
</dbReference>
<feature type="region of interest" description="Disordered" evidence="6">
    <location>
        <begin position="1082"/>
        <end position="1110"/>
    </location>
</feature>
<feature type="compositionally biased region" description="Low complexity" evidence="6">
    <location>
        <begin position="82"/>
        <end position="96"/>
    </location>
</feature>
<evidence type="ECO:0000256" key="6">
    <source>
        <dbReference type="SAM" id="MobiDB-lite"/>
    </source>
</evidence>
<feature type="region of interest" description="Disordered" evidence="6">
    <location>
        <begin position="34"/>
        <end position="99"/>
    </location>
</feature>
<dbReference type="PROSITE" id="PS00108">
    <property type="entry name" value="PROTEIN_KINASE_ST"/>
    <property type="match status" value="1"/>
</dbReference>
<feature type="region of interest" description="Disordered" evidence="6">
    <location>
        <begin position="503"/>
        <end position="559"/>
    </location>
</feature>
<evidence type="ECO:0000256" key="4">
    <source>
        <dbReference type="ARBA" id="ARBA00022840"/>
    </source>
</evidence>
<evidence type="ECO:0000256" key="3">
    <source>
        <dbReference type="ARBA" id="ARBA00022777"/>
    </source>
</evidence>
<keyword evidence="1" id="KW-0808">Transferase</keyword>
<protein>
    <submittedName>
        <fullName evidence="7">Uncharacterized protein</fullName>
    </submittedName>
</protein>
<dbReference type="InterPro" id="IPR011009">
    <property type="entry name" value="Kinase-like_dom_sf"/>
</dbReference>
<keyword evidence="2" id="KW-0547">Nucleotide-binding</keyword>
<feature type="region of interest" description="Disordered" evidence="6">
    <location>
        <begin position="231"/>
        <end position="250"/>
    </location>
</feature>
<dbReference type="InterPro" id="IPR000719">
    <property type="entry name" value="Prot_kinase_dom"/>
</dbReference>
<name>A0A4P7N2J6_PYROR</name>
<gene>
    <name evidence="7" type="ORF">PoMZ_01580</name>
</gene>
<accession>A0A4P7N2J6</accession>
<sequence length="1110" mass="120019">MSFSNSGGGTLTLPSPTNVHHVDVSAAVRHLRRSLSRSPSKFLLRTASDSSDKSVGSPSPKSPSPQSPCPTPQSQRVQQQSTTPATFTYSTTPSAFQPQAGQIAQTPIGSPLRSAKFALRNRPKAASAKPPTRSRLQPRSPLKRALSSNNDIVNALPPPPPAQSPESVAGQENFNTFALQLGQAARSTVMSQKAGSRHSMHLDLSGASKGGASPGSRFLDVKSETYPNNAVSPLKRSDDMMSADPMGSPVAKRRSLHGIVNFGPDFNVMDHAPTPTPPRSSFEIHDDLNNQEYKLTSSMATIARDIAPPPSPSPNANVPKRSSSLRKSTLSQRHDPRSSWGKRAGERWLGQNSSETATPIQRNKHTRGSLDQFMQAEPRESIFSSRSPLPNPSAHVLDRPHQPHPLSRTLTTASIATSSSGSSVTEESPTHFPAPPPNRPRGTSIFARSLPLNAQPVVSTPAYKSARPCQAAFASTGLVSKMNRNPELGPIGRGGKKLIMPDTPCKNNKRDFFQTSQNYPHNTYPPSSGSARKQRKSVVSDQTPFSPAPQPSFSVFGNSERNGGLFKNRGHSRKSSLLSFDTDVDSVLALDVDLPPTPTKGALGGSKSVSTGAISTTPFSTRRFGASPAALGASLARVRTDMNSSPLQNMGSESPKTPQESMMPPDASRLSISNHNENRHLAVDPPATPTTNFGRTSVMSFGSRRAITPVNGHTASEVDMSLARKFSKIESIGDGEFSQVFKVSAQPTPSLFAVSRLMGTPPTPVADKVYAVKKLKTAFGGVKDRDNKLREALVLRSLKDRDNILQYVDHWDENSYLYIQTEYCEEGSLEKFFSEAGFPGRLDDFRIWKILLEISQGLNSIHDAGFIHLDLKPANIFITFDGTLKIGDFGMTISWPAMKGGDIEGDRQYMAREAMRGQADKPSDIFALGLIALEAASNSILPHNGPMWSSLRDGDLSGIPALTSAETQETKRDLRGVPIAPDTTPFEDVVAGLDMHASRRDEFPFGLGQQTYNPSNLFGTKRAPEPTAPSFMLNAEDPGSLDTFVQWLIQPEPADRPKIADVLRFASMQWVSTSRRAPATVFEGNWGPAPVDRSPAESSNTTTDVEMTDV</sequence>
<evidence type="ECO:0000313" key="7">
    <source>
        <dbReference type="EMBL" id="QBZ56668.1"/>
    </source>
</evidence>
<feature type="compositionally biased region" description="Low complexity" evidence="6">
    <location>
        <begin position="407"/>
        <end position="427"/>
    </location>
</feature>
<feature type="compositionally biased region" description="Pro residues" evidence="6">
    <location>
        <begin position="60"/>
        <end position="71"/>
    </location>
</feature>
<dbReference type="GO" id="GO:0005524">
    <property type="term" value="F:ATP binding"/>
    <property type="evidence" value="ECO:0007669"/>
    <property type="project" value="UniProtKB-KW"/>
</dbReference>
<evidence type="ECO:0000256" key="2">
    <source>
        <dbReference type="ARBA" id="ARBA00022741"/>
    </source>
</evidence>
<feature type="compositionally biased region" description="Polar residues" evidence="6">
    <location>
        <begin position="1096"/>
        <end position="1110"/>
    </location>
</feature>
<evidence type="ECO:0000256" key="1">
    <source>
        <dbReference type="ARBA" id="ARBA00022679"/>
    </source>
</evidence>
<dbReference type="SUPFAM" id="SSF56112">
    <property type="entry name" value="Protein kinase-like (PK-like)"/>
    <property type="match status" value="1"/>
</dbReference>
<feature type="compositionally biased region" description="Polar residues" evidence="6">
    <location>
        <begin position="643"/>
        <end position="660"/>
    </location>
</feature>
<keyword evidence="3" id="KW-0418">Kinase</keyword>
<dbReference type="AlphaFoldDB" id="A0A4P7N2J6"/>
<feature type="region of interest" description="Disordered" evidence="6">
    <location>
        <begin position="643"/>
        <end position="666"/>
    </location>
</feature>
<dbReference type="GO" id="GO:0005737">
    <property type="term" value="C:cytoplasm"/>
    <property type="evidence" value="ECO:0007669"/>
    <property type="project" value="TreeGrafter"/>
</dbReference>
<proteinExistence type="inferred from homology"/>
<dbReference type="GO" id="GO:0110031">
    <property type="term" value="P:negative regulation of G2/MI transition of meiotic cell cycle"/>
    <property type="evidence" value="ECO:0007669"/>
    <property type="project" value="TreeGrafter"/>
</dbReference>
<organism evidence="7 8">
    <name type="scientific">Pyricularia oryzae</name>
    <name type="common">Rice blast fungus</name>
    <name type="synonym">Magnaporthe oryzae</name>
    <dbReference type="NCBI Taxonomy" id="318829"/>
    <lineage>
        <taxon>Eukaryota</taxon>
        <taxon>Fungi</taxon>
        <taxon>Dikarya</taxon>
        <taxon>Ascomycota</taxon>
        <taxon>Pezizomycotina</taxon>
        <taxon>Sordariomycetes</taxon>
        <taxon>Sordariomycetidae</taxon>
        <taxon>Magnaporthales</taxon>
        <taxon>Pyriculariaceae</taxon>
        <taxon>Pyricularia</taxon>
    </lineage>
</organism>
<dbReference type="EMBL" id="CP034205">
    <property type="protein sequence ID" value="QBZ56668.1"/>
    <property type="molecule type" value="Genomic_DNA"/>
</dbReference>
<reference evidence="7 8" key="1">
    <citation type="journal article" date="2019" name="Mol. Biol. Evol.">
        <title>Blast fungal genomes show frequent chromosomal changes, gene gains and losses, and effector gene turnover.</title>
        <authorList>
            <person name="Gomez Luciano L.B."/>
            <person name="Jason Tsai I."/>
            <person name="Chuma I."/>
            <person name="Tosa Y."/>
            <person name="Chen Y.H."/>
            <person name="Li J.Y."/>
            <person name="Li M.Y."/>
            <person name="Jade Lu M.Y."/>
            <person name="Nakayashiki H."/>
            <person name="Li W.H."/>
        </authorList>
    </citation>
    <scope>NUCLEOTIDE SEQUENCE [LARGE SCALE GENOMIC DNA]</scope>
    <source>
        <strain evidence="7">MZ5-1-6</strain>
    </source>
</reference>
<feature type="compositionally biased region" description="Low complexity" evidence="6">
    <location>
        <begin position="36"/>
        <end position="59"/>
    </location>
</feature>
<dbReference type="Proteomes" id="UP000294847">
    <property type="component" value="Chromosome 2"/>
</dbReference>
<feature type="region of interest" description="Disordered" evidence="6">
    <location>
        <begin position="304"/>
        <end position="444"/>
    </location>
</feature>
<dbReference type="Gene3D" id="3.30.200.20">
    <property type="entry name" value="Phosphorylase Kinase, domain 1"/>
    <property type="match status" value="1"/>
</dbReference>
<dbReference type="InterPro" id="IPR008271">
    <property type="entry name" value="Ser/Thr_kinase_AS"/>
</dbReference>
<evidence type="ECO:0000256" key="5">
    <source>
        <dbReference type="ARBA" id="ARBA00037982"/>
    </source>
</evidence>
<comment type="similarity">
    <text evidence="5">Belongs to the protein kinase superfamily. Ser/Thr protein kinase family. GCN2 subfamily.</text>
</comment>
<dbReference type="PROSITE" id="PS50011">
    <property type="entry name" value="PROTEIN_KINASE_DOM"/>
    <property type="match status" value="1"/>
</dbReference>
<feature type="region of interest" description="Disordered" evidence="6">
    <location>
        <begin position="188"/>
        <end position="220"/>
    </location>
</feature>
<dbReference type="GO" id="GO:0051094">
    <property type="term" value="P:positive regulation of developmental process"/>
    <property type="evidence" value="ECO:0007669"/>
    <property type="project" value="UniProtKB-ARBA"/>
</dbReference>
<dbReference type="SMART" id="SM00220">
    <property type="entry name" value="S_TKc"/>
    <property type="match status" value="1"/>
</dbReference>